<reference evidence="1 2" key="1">
    <citation type="submission" date="2018-10" db="EMBL/GenBank/DDBJ databases">
        <authorList>
            <person name="Li J."/>
        </authorList>
    </citation>
    <scope>NUCLEOTIDE SEQUENCE [LARGE SCALE GENOMIC DNA]</scope>
    <source>
        <strain evidence="1 2">IF 016277</strain>
    </source>
</reference>
<dbReference type="EMBL" id="RCUX01000008">
    <property type="protein sequence ID" value="RLP74992.1"/>
    <property type="molecule type" value="Genomic_DNA"/>
</dbReference>
<evidence type="ECO:0008006" key="3">
    <source>
        <dbReference type="Google" id="ProtNLM"/>
    </source>
</evidence>
<evidence type="ECO:0000313" key="1">
    <source>
        <dbReference type="EMBL" id="RLP74992.1"/>
    </source>
</evidence>
<organism evidence="1 2">
    <name type="scientific">Mycetocola tolaasinivorans</name>
    <dbReference type="NCBI Taxonomy" id="76635"/>
    <lineage>
        <taxon>Bacteria</taxon>
        <taxon>Bacillati</taxon>
        <taxon>Actinomycetota</taxon>
        <taxon>Actinomycetes</taxon>
        <taxon>Micrococcales</taxon>
        <taxon>Microbacteriaceae</taxon>
        <taxon>Mycetocola</taxon>
    </lineage>
</organism>
<dbReference type="OrthoDB" id="4965215at2"/>
<dbReference type="Proteomes" id="UP000272503">
    <property type="component" value="Unassembled WGS sequence"/>
</dbReference>
<name>A0A3L7A6J6_9MICO</name>
<comment type="caution">
    <text evidence="1">The sequence shown here is derived from an EMBL/GenBank/DDBJ whole genome shotgun (WGS) entry which is preliminary data.</text>
</comment>
<keyword evidence="2" id="KW-1185">Reference proteome</keyword>
<dbReference type="RefSeq" id="WP_121648996.1">
    <property type="nucleotide sequence ID" value="NZ_RCUX01000008.1"/>
</dbReference>
<gene>
    <name evidence="1" type="ORF">D9V32_11235</name>
</gene>
<dbReference type="Pfam" id="PF09579">
    <property type="entry name" value="Spore_YtfJ"/>
    <property type="match status" value="1"/>
</dbReference>
<dbReference type="InterPro" id="IPR014229">
    <property type="entry name" value="Spore_YtfJ"/>
</dbReference>
<protein>
    <recommendedName>
        <fullName evidence="3">Sporulation protein</fullName>
    </recommendedName>
</protein>
<proteinExistence type="predicted"/>
<accession>A0A3L7A6J6</accession>
<evidence type="ECO:0000313" key="2">
    <source>
        <dbReference type="Proteomes" id="UP000272503"/>
    </source>
</evidence>
<sequence length="114" mass="11735">MTKIVLDLADRFQKLGVQTAYGDPVTADGETLIPVALTGFGFGAGEGELSEGVDGEPAGSGGGGGGFSIPIGAYLRSGGGWRFEPNLLATIVVSVPLVWVAGRFLTRLIKVLKK</sequence>
<dbReference type="AlphaFoldDB" id="A0A3L7A6J6"/>